<dbReference type="Pfam" id="PF01547">
    <property type="entry name" value="SBP_bac_1"/>
    <property type="match status" value="1"/>
</dbReference>
<keyword evidence="1" id="KW-0732">Signal</keyword>
<reference evidence="2" key="1">
    <citation type="submission" date="2022-07" db="EMBL/GenBank/DDBJ databases">
        <title>Taxonomic analysis of Microcella humidisoli nov. sp., isolated from riverside soil.</title>
        <authorList>
            <person name="Molina K.M."/>
            <person name="Kim S.B."/>
        </authorList>
    </citation>
    <scope>NUCLEOTIDE SEQUENCE</scope>
    <source>
        <strain evidence="2">MMS21-STM10</strain>
    </source>
</reference>
<dbReference type="EMBL" id="CP101497">
    <property type="protein sequence ID" value="UTT63613.1"/>
    <property type="molecule type" value="Genomic_DNA"/>
</dbReference>
<feature type="signal peptide" evidence="1">
    <location>
        <begin position="1"/>
        <end position="28"/>
    </location>
</feature>
<dbReference type="Proteomes" id="UP001060039">
    <property type="component" value="Chromosome"/>
</dbReference>
<dbReference type="PANTHER" id="PTHR43649:SF12">
    <property type="entry name" value="DIACETYLCHITOBIOSE BINDING PROTEIN DASA"/>
    <property type="match status" value="1"/>
</dbReference>
<proteinExistence type="predicted"/>
<organism evidence="2 3">
    <name type="scientific">Microcella humidisoli</name>
    <dbReference type="NCBI Taxonomy" id="2963406"/>
    <lineage>
        <taxon>Bacteria</taxon>
        <taxon>Bacillati</taxon>
        <taxon>Actinomycetota</taxon>
        <taxon>Actinomycetes</taxon>
        <taxon>Micrococcales</taxon>
        <taxon>Microbacteriaceae</taxon>
        <taxon>Microcella</taxon>
    </lineage>
</organism>
<dbReference type="InterPro" id="IPR006059">
    <property type="entry name" value="SBP"/>
</dbReference>
<evidence type="ECO:0000256" key="1">
    <source>
        <dbReference type="SAM" id="SignalP"/>
    </source>
</evidence>
<name>A0ABY5FZB3_9MICO</name>
<dbReference type="RefSeq" id="WP_255160745.1">
    <property type="nucleotide sequence ID" value="NZ_CP101497.1"/>
</dbReference>
<evidence type="ECO:0000313" key="3">
    <source>
        <dbReference type="Proteomes" id="UP001060039"/>
    </source>
</evidence>
<dbReference type="InterPro" id="IPR050490">
    <property type="entry name" value="Bact_solute-bd_prot1"/>
</dbReference>
<dbReference type="Gene3D" id="3.40.190.10">
    <property type="entry name" value="Periplasmic binding protein-like II"/>
    <property type="match status" value="2"/>
</dbReference>
<protein>
    <submittedName>
        <fullName evidence="2">ABC transporter substrate-binding protein</fullName>
    </submittedName>
</protein>
<keyword evidence="3" id="KW-1185">Reference proteome</keyword>
<sequence>MTTLLSPKRALALGLSALVLGLAGCATTAEDAPSEAKLTLLVGSAETELAIASALVAGFTATRPDVEITLETRPAGADGDNLVKTKLATGEMNDLLFYNAGASANEALSVDTYMLDLSGEGLMENVNETFRQGIRTTDGSEYAVPIGGATGGGLFYNKKVYADLGLAVPTTWAEFEKNNSAILAAGIVPVAQTYGETWTSQMLFAANFANVLSEEPDWAERFTNNEAKFADDPIARRGMDYIQQGFDEGWFNSDAATATFEDGLRMVATGEAATYPMLTFAGATIEANYPDNIADIGFFAVPAKSADDTRLTAWLPGGMYVSKDTEHPQAALDFAAYVASTQGCDVITEAVGVTGPYLIEGCSLPTEVSAYISDLLGYLDTEGASAPPLEFLSPVKGPNLEQILVAVGTGQIDSASAAMQYDEDVEKQAQQLGLAGW</sequence>
<accession>A0ABY5FZB3</accession>
<dbReference type="SUPFAM" id="SSF53850">
    <property type="entry name" value="Periplasmic binding protein-like II"/>
    <property type="match status" value="1"/>
</dbReference>
<dbReference type="PANTHER" id="PTHR43649">
    <property type="entry name" value="ARABINOSE-BINDING PROTEIN-RELATED"/>
    <property type="match status" value="1"/>
</dbReference>
<feature type="chain" id="PRO_5045543262" evidence="1">
    <location>
        <begin position="29"/>
        <end position="437"/>
    </location>
</feature>
<evidence type="ECO:0000313" key="2">
    <source>
        <dbReference type="EMBL" id="UTT63613.1"/>
    </source>
</evidence>
<gene>
    <name evidence="2" type="ORF">NNL39_05805</name>
</gene>